<evidence type="ECO:0000313" key="1">
    <source>
        <dbReference type="EMBL" id="MPL59609.1"/>
    </source>
</evidence>
<accession>A0A644SY87</accession>
<sequence length="136" mass="14945">MTGLVRNGSSPWFTLLYGADGSVFLTAKAHSYIPQCTFFQITFAPSGFIAVPFETEIDEFYVGWTPQAMREGQERTIQIGGVVGPVLSNRKCGAWLQKVNGEAAGIVAPFRPLNCFGYTIDADRAMLFPVMIKKDV</sequence>
<dbReference type="EMBL" id="VSSQ01000010">
    <property type="protein sequence ID" value="MPL59609.1"/>
    <property type="molecule type" value="Genomic_DNA"/>
</dbReference>
<proteinExistence type="predicted"/>
<comment type="caution">
    <text evidence="1">The sequence shown here is derived from an EMBL/GenBank/DDBJ whole genome shotgun (WGS) entry which is preliminary data.</text>
</comment>
<reference evidence="1" key="1">
    <citation type="submission" date="2019-08" db="EMBL/GenBank/DDBJ databases">
        <authorList>
            <person name="Kucharzyk K."/>
            <person name="Murdoch R.W."/>
            <person name="Higgins S."/>
            <person name="Loffler F."/>
        </authorList>
    </citation>
    <scope>NUCLEOTIDE SEQUENCE</scope>
</reference>
<protein>
    <submittedName>
        <fullName evidence="1">Uncharacterized protein</fullName>
    </submittedName>
</protein>
<gene>
    <name evidence="1" type="ORF">SDC9_05163</name>
</gene>
<dbReference type="AlphaFoldDB" id="A0A644SY87"/>
<organism evidence="1">
    <name type="scientific">bioreactor metagenome</name>
    <dbReference type="NCBI Taxonomy" id="1076179"/>
    <lineage>
        <taxon>unclassified sequences</taxon>
        <taxon>metagenomes</taxon>
        <taxon>ecological metagenomes</taxon>
    </lineage>
</organism>
<name>A0A644SY87_9ZZZZ</name>